<dbReference type="AlphaFoldDB" id="A0A4U6XJK2"/>
<dbReference type="EMBL" id="PJEX01000075">
    <property type="protein sequence ID" value="TKW56178.1"/>
    <property type="molecule type" value="Genomic_DNA"/>
</dbReference>
<evidence type="ECO:0000313" key="3">
    <source>
        <dbReference type="EMBL" id="TKW56178.1"/>
    </source>
</evidence>
<name>A0A4U6XJK2_9PEZI</name>
<feature type="coiled-coil region" evidence="1">
    <location>
        <begin position="176"/>
        <end position="250"/>
    </location>
</feature>
<evidence type="ECO:0000256" key="1">
    <source>
        <dbReference type="SAM" id="Coils"/>
    </source>
</evidence>
<comment type="caution">
    <text evidence="3">The sequence shown here is derived from an EMBL/GenBank/DDBJ whole genome shotgun (WGS) entry which is preliminary data.</text>
</comment>
<dbReference type="Proteomes" id="UP000310108">
    <property type="component" value="Unassembled WGS sequence"/>
</dbReference>
<sequence>MEEFQLLHSTLVQHHEDQGPPVPAKTPLDIDAAPTAHQDMRFDCIPSLENEPPISTEPDSPSALSESDMMGFTKIEPPSPGQSGNCGMPSRGPRQPLPRGLVATRFQNHPTSHRLQHPQPAAPIPASNGSVEGDLIDLGADPDVSSLPRETPGHDPVNGAGPGVEPNWDLLLRREINALHHRLKSTMARAEIAEEKAERAQRRIGEIKSSMSSTAVSGASTDAGSLALSLEEMRAENSSLKEQLRDAESHIFSLQPYRKEFTPEEIGREYDDLIEGITDWVSRFMDPLLDDHDRGIEDVLTQARRKPSDALKLKRTVNIYPDLLTASTFPETDEDIVVAIIMRFLNENIFQTVLYGSLANCVEVISSVETLLQNHVEPKRDLFAIRTWTAEAYNAILSSREFGLLREKKTRELANELAGIFKIYCRKDKLEWLFRNMAERCVEPATRLYEKILVSTDHFYFDINPYVMCGPHGEILTSPDFFDGLRDLDCRNVLQNRRAVNVAKMDPAPARAELDLHMLNVCALHPALYMRRIGRNDSIKEPQLVRRQQMLVAWGPQDRRAEFRQGGHRTLLYSLYCDRSDRERQEAGGWANFRWGS</sequence>
<feature type="region of interest" description="Disordered" evidence="2">
    <location>
        <begin position="1"/>
        <end position="25"/>
    </location>
</feature>
<accession>A0A4U6XJK2</accession>
<keyword evidence="1" id="KW-0175">Coiled coil</keyword>
<evidence type="ECO:0000313" key="4">
    <source>
        <dbReference type="Proteomes" id="UP000310108"/>
    </source>
</evidence>
<dbReference type="OrthoDB" id="4755094at2759"/>
<feature type="region of interest" description="Disordered" evidence="2">
    <location>
        <begin position="110"/>
        <end position="162"/>
    </location>
</feature>
<evidence type="ECO:0000256" key="2">
    <source>
        <dbReference type="SAM" id="MobiDB-lite"/>
    </source>
</evidence>
<keyword evidence="4" id="KW-1185">Reference proteome</keyword>
<organism evidence="3 4">
    <name type="scientific">Colletotrichum tanaceti</name>
    <dbReference type="NCBI Taxonomy" id="1306861"/>
    <lineage>
        <taxon>Eukaryota</taxon>
        <taxon>Fungi</taxon>
        <taxon>Dikarya</taxon>
        <taxon>Ascomycota</taxon>
        <taxon>Pezizomycotina</taxon>
        <taxon>Sordariomycetes</taxon>
        <taxon>Hypocreomycetidae</taxon>
        <taxon>Glomerellales</taxon>
        <taxon>Glomerellaceae</taxon>
        <taxon>Colletotrichum</taxon>
        <taxon>Colletotrichum destructivum species complex</taxon>
    </lineage>
</organism>
<feature type="region of interest" description="Disordered" evidence="2">
    <location>
        <begin position="48"/>
        <end position="94"/>
    </location>
</feature>
<protein>
    <submittedName>
        <fullName evidence="3">Uncharacterized protein</fullName>
    </submittedName>
</protein>
<proteinExistence type="predicted"/>
<gene>
    <name evidence="3" type="ORF">CTA1_6203</name>
</gene>
<reference evidence="3 4" key="1">
    <citation type="journal article" date="2019" name="PLoS ONE">
        <title>Comparative genome analysis indicates high evolutionary potential of pathogenicity genes in Colletotrichum tanaceti.</title>
        <authorList>
            <person name="Lelwala R.V."/>
            <person name="Korhonen P.K."/>
            <person name="Young N.D."/>
            <person name="Scott J.B."/>
            <person name="Ades P.A."/>
            <person name="Gasser R.B."/>
            <person name="Taylor P.W.J."/>
        </authorList>
    </citation>
    <scope>NUCLEOTIDE SEQUENCE [LARGE SCALE GENOMIC DNA]</scope>
    <source>
        <strain evidence="3">BRIP57314</strain>
    </source>
</reference>